<feature type="compositionally biased region" description="Basic and acidic residues" evidence="1">
    <location>
        <begin position="237"/>
        <end position="247"/>
    </location>
</feature>
<feature type="region of interest" description="Disordered" evidence="1">
    <location>
        <begin position="176"/>
        <end position="265"/>
    </location>
</feature>
<feature type="compositionally biased region" description="Pro residues" evidence="1">
    <location>
        <begin position="46"/>
        <end position="58"/>
    </location>
</feature>
<dbReference type="AlphaFoldDB" id="A0A4C1TU14"/>
<dbReference type="Proteomes" id="UP000299102">
    <property type="component" value="Unassembled WGS sequence"/>
</dbReference>
<feature type="region of interest" description="Disordered" evidence="1">
    <location>
        <begin position="32"/>
        <end position="67"/>
    </location>
</feature>
<feature type="compositionally biased region" description="Pro residues" evidence="1">
    <location>
        <begin position="250"/>
        <end position="265"/>
    </location>
</feature>
<evidence type="ECO:0000313" key="2">
    <source>
        <dbReference type="EMBL" id="GBP17511.1"/>
    </source>
</evidence>
<gene>
    <name evidence="2" type="ORF">EVAR_8858_1</name>
</gene>
<proteinExistence type="predicted"/>
<feature type="compositionally biased region" description="Basic and acidic residues" evidence="1">
    <location>
        <begin position="193"/>
        <end position="210"/>
    </location>
</feature>
<sequence>MTRPRQSPHDNVLFIPGLTLFTSTISPLDFYPASGTNKRSLRGAPPNAPPPPPPPAPPPRRRITEGPTSYNYYSELSVAAGRPLSPEDLLHIARSRFMVIGDINHLTAGPYFSTIYFLQTEEDLKPPTLAHRGWTAPNYRDLRCDIYYLLTGKQIRESSNYGSICDGPLEIFESDAARDGRAAGDGRPGGLGRSEEGEGVETRERGRTVDEPSESVTGYEMCTSSSPPPGAPPVGEMKLRLVKESARDTPAPPGALLRPPPLCSE</sequence>
<keyword evidence="3" id="KW-1185">Reference proteome</keyword>
<name>A0A4C1TU14_EUMVA</name>
<dbReference type="EMBL" id="BGZK01000087">
    <property type="protein sequence ID" value="GBP17511.1"/>
    <property type="molecule type" value="Genomic_DNA"/>
</dbReference>
<organism evidence="2 3">
    <name type="scientific">Eumeta variegata</name>
    <name type="common">Bagworm moth</name>
    <name type="synonym">Eumeta japonica</name>
    <dbReference type="NCBI Taxonomy" id="151549"/>
    <lineage>
        <taxon>Eukaryota</taxon>
        <taxon>Metazoa</taxon>
        <taxon>Ecdysozoa</taxon>
        <taxon>Arthropoda</taxon>
        <taxon>Hexapoda</taxon>
        <taxon>Insecta</taxon>
        <taxon>Pterygota</taxon>
        <taxon>Neoptera</taxon>
        <taxon>Endopterygota</taxon>
        <taxon>Lepidoptera</taxon>
        <taxon>Glossata</taxon>
        <taxon>Ditrysia</taxon>
        <taxon>Tineoidea</taxon>
        <taxon>Psychidae</taxon>
        <taxon>Oiketicinae</taxon>
        <taxon>Eumeta</taxon>
    </lineage>
</organism>
<reference evidence="2 3" key="1">
    <citation type="journal article" date="2019" name="Commun. Biol.">
        <title>The bagworm genome reveals a unique fibroin gene that provides high tensile strength.</title>
        <authorList>
            <person name="Kono N."/>
            <person name="Nakamura H."/>
            <person name="Ohtoshi R."/>
            <person name="Tomita M."/>
            <person name="Numata K."/>
            <person name="Arakawa K."/>
        </authorList>
    </citation>
    <scope>NUCLEOTIDE SEQUENCE [LARGE SCALE GENOMIC DNA]</scope>
</reference>
<evidence type="ECO:0000256" key="1">
    <source>
        <dbReference type="SAM" id="MobiDB-lite"/>
    </source>
</evidence>
<protein>
    <submittedName>
        <fullName evidence="2">Uncharacterized protein</fullName>
    </submittedName>
</protein>
<evidence type="ECO:0000313" key="3">
    <source>
        <dbReference type="Proteomes" id="UP000299102"/>
    </source>
</evidence>
<accession>A0A4C1TU14</accession>
<comment type="caution">
    <text evidence="2">The sequence shown here is derived from an EMBL/GenBank/DDBJ whole genome shotgun (WGS) entry which is preliminary data.</text>
</comment>